<dbReference type="PANTHER" id="PTHR42961">
    <property type="entry name" value="IRON-SULFUR PROTEIN NUBPL"/>
    <property type="match status" value="1"/>
</dbReference>
<dbReference type="GO" id="GO:0016226">
    <property type="term" value="P:iron-sulfur cluster assembly"/>
    <property type="evidence" value="ECO:0007669"/>
    <property type="project" value="InterPro"/>
</dbReference>
<evidence type="ECO:0000259" key="13">
    <source>
        <dbReference type="Pfam" id="PF01883"/>
    </source>
</evidence>
<dbReference type="GO" id="GO:0016887">
    <property type="term" value="F:ATP hydrolysis activity"/>
    <property type="evidence" value="ECO:0007669"/>
    <property type="project" value="UniProtKB-UniRule"/>
</dbReference>
<evidence type="ECO:0000313" key="14">
    <source>
        <dbReference type="EMBL" id="CDX37035.1"/>
    </source>
</evidence>
<keyword evidence="11" id="KW-0378">Hydrolase</keyword>
<dbReference type="InterPro" id="IPR034904">
    <property type="entry name" value="FSCA_dom_sf"/>
</dbReference>
<feature type="region of interest" description="Disordered" evidence="12">
    <location>
        <begin position="85"/>
        <end position="124"/>
    </location>
</feature>
<dbReference type="InterPro" id="IPR033756">
    <property type="entry name" value="YlxH/NBP35"/>
</dbReference>
<evidence type="ECO:0000256" key="9">
    <source>
        <dbReference type="ARBA" id="ARBA00023004"/>
    </source>
</evidence>
<dbReference type="GO" id="GO:0032981">
    <property type="term" value="P:mitochondrial respiratory chain complex I assembly"/>
    <property type="evidence" value="ECO:0007669"/>
    <property type="project" value="UniProtKB-ARBA"/>
</dbReference>
<dbReference type="GO" id="GO:0051539">
    <property type="term" value="F:4 iron, 4 sulfur cluster binding"/>
    <property type="evidence" value="ECO:0007669"/>
    <property type="project" value="UniProtKB-KW"/>
</dbReference>
<evidence type="ECO:0000256" key="5">
    <source>
        <dbReference type="ARBA" id="ARBA00022723"/>
    </source>
</evidence>
<comment type="similarity">
    <text evidence="2">In the N-terminal section; belongs to the MIP18 family.</text>
</comment>
<dbReference type="InterPro" id="IPR044304">
    <property type="entry name" value="NUBPL-like"/>
</dbReference>
<evidence type="ECO:0000256" key="6">
    <source>
        <dbReference type="ARBA" id="ARBA00022741"/>
    </source>
</evidence>
<comment type="similarity">
    <text evidence="3">In the C-terminal section; belongs to the Mrp/NBP35 ATP-binding proteins family.</text>
</comment>
<dbReference type="PROSITE" id="PS01215">
    <property type="entry name" value="MRP"/>
    <property type="match status" value="1"/>
</dbReference>
<dbReference type="InterPro" id="IPR002744">
    <property type="entry name" value="MIP18-like"/>
</dbReference>
<dbReference type="GO" id="GO:0005524">
    <property type="term" value="F:ATP binding"/>
    <property type="evidence" value="ECO:0007669"/>
    <property type="project" value="UniProtKB-UniRule"/>
</dbReference>
<keyword evidence="5 11" id="KW-0479">Metal-binding</keyword>
<dbReference type="InterPro" id="IPR019591">
    <property type="entry name" value="Mrp/NBP35_ATP-bd"/>
</dbReference>
<evidence type="ECO:0000256" key="1">
    <source>
        <dbReference type="ARBA" id="ARBA00001966"/>
    </source>
</evidence>
<dbReference type="CDD" id="cd02037">
    <property type="entry name" value="Mrp_NBP35"/>
    <property type="match status" value="1"/>
</dbReference>
<evidence type="ECO:0000256" key="11">
    <source>
        <dbReference type="HAMAP-Rule" id="MF_02040"/>
    </source>
</evidence>
<keyword evidence="8" id="KW-0809">Transit peptide</keyword>
<comment type="cofactor">
    <cofactor evidence="1">
        <name>[4Fe-4S] cluster</name>
        <dbReference type="ChEBI" id="CHEBI:49883"/>
    </cofactor>
</comment>
<dbReference type="EMBL" id="CCNB01000012">
    <property type="protein sequence ID" value="CDX37035.1"/>
    <property type="molecule type" value="Genomic_DNA"/>
</dbReference>
<comment type="function">
    <text evidence="11">Binds and transfers iron-sulfur (Fe-S) clusters to target apoproteins. Can hydrolyze ATP.</text>
</comment>
<evidence type="ECO:0000313" key="15">
    <source>
        <dbReference type="Proteomes" id="UP000046373"/>
    </source>
</evidence>
<keyword evidence="9 11" id="KW-0408">Iron</keyword>
<dbReference type="PANTHER" id="PTHR42961:SF2">
    <property type="entry name" value="IRON-SULFUR PROTEIN NUBPL"/>
    <property type="match status" value="1"/>
</dbReference>
<evidence type="ECO:0000256" key="2">
    <source>
        <dbReference type="ARBA" id="ARBA00007352"/>
    </source>
</evidence>
<dbReference type="SUPFAM" id="SSF52540">
    <property type="entry name" value="P-loop containing nucleoside triphosphate hydrolases"/>
    <property type="match status" value="1"/>
</dbReference>
<dbReference type="Pfam" id="PF10609">
    <property type="entry name" value="ParA"/>
    <property type="match status" value="1"/>
</dbReference>
<dbReference type="GO" id="GO:0046872">
    <property type="term" value="F:metal ion binding"/>
    <property type="evidence" value="ECO:0007669"/>
    <property type="project" value="UniProtKB-KW"/>
</dbReference>
<dbReference type="Gene3D" id="3.30.300.130">
    <property type="entry name" value="Fe-S cluster assembly (FSCA)"/>
    <property type="match status" value="1"/>
</dbReference>
<dbReference type="FunFam" id="3.40.50.300:FF:000709">
    <property type="entry name" value="Iron-sulfur protein NUBPL isoform X1"/>
    <property type="match status" value="1"/>
</dbReference>
<evidence type="ECO:0000256" key="7">
    <source>
        <dbReference type="ARBA" id="ARBA00022840"/>
    </source>
</evidence>
<keyword evidence="6 11" id="KW-0547">Nucleotide-binding</keyword>
<dbReference type="AlphaFoldDB" id="A0A090EZM5"/>
<dbReference type="InterPro" id="IPR000808">
    <property type="entry name" value="Mrp-like_CS"/>
</dbReference>
<evidence type="ECO:0000256" key="3">
    <source>
        <dbReference type="ARBA" id="ARBA00008205"/>
    </source>
</evidence>
<keyword evidence="4" id="KW-0004">4Fe-4S</keyword>
<evidence type="ECO:0000256" key="10">
    <source>
        <dbReference type="ARBA" id="ARBA00023014"/>
    </source>
</evidence>
<protein>
    <recommendedName>
        <fullName evidence="11">Iron-sulfur cluster carrier protein</fullName>
    </recommendedName>
</protein>
<comment type="subunit">
    <text evidence="11">Homodimer.</text>
</comment>
<gene>
    <name evidence="14" type="primary">mrp</name>
    <name evidence="14" type="ORF">MPLDJ20_20781</name>
</gene>
<accession>A0A090EZM5</accession>
<dbReference type="GO" id="GO:0140663">
    <property type="term" value="F:ATP-dependent FeS chaperone activity"/>
    <property type="evidence" value="ECO:0007669"/>
    <property type="project" value="InterPro"/>
</dbReference>
<organism evidence="14 15">
    <name type="scientific">Mesorhizobium plurifarium</name>
    <dbReference type="NCBI Taxonomy" id="69974"/>
    <lineage>
        <taxon>Bacteria</taxon>
        <taxon>Pseudomonadati</taxon>
        <taxon>Pseudomonadota</taxon>
        <taxon>Alphaproteobacteria</taxon>
        <taxon>Hyphomicrobiales</taxon>
        <taxon>Phyllobacteriaceae</taxon>
        <taxon>Mesorhizobium</taxon>
    </lineage>
</organism>
<dbReference type="Proteomes" id="UP000046373">
    <property type="component" value="Unassembled WGS sequence"/>
</dbReference>
<evidence type="ECO:0000256" key="12">
    <source>
        <dbReference type="SAM" id="MobiDB-lite"/>
    </source>
</evidence>
<keyword evidence="7 11" id="KW-0067">ATP-binding</keyword>
<sequence length="391" mass="41178">MSITKESVVERLKTVNGPDFTGNIVDLGMVSEIFIADSKVFFSITVPAARAQELEPLRAAAERAVKAIPGVASAVVALTAEKKGGGMEAPVPARPAPPRPATPQPAPQRPAPHAPASQSHGKRGVPGIDVIIAVASGKGGVGKSTTAVNLALGLAANGLKVGVLDADIYGPSMPRLLNIHGRPQTVDGKVLKPMQNYGLKVMSMGFLVDEETPMIWRGPMVMSALTQMLREVEWGPLDVLVVDMPPGTGDAQLTMAQQVPLAGAVIVSTPQDLALIDARKGLNMFKKVDVPLLGIVENMSYFLAPDTGKRYDIFGHGGARREAERLGVTFLGEVPLETGIRESSDAGAPVVASKPEGAEAKIYRDIAAKVWERVQQERGAAEAAVPSIVFE</sequence>
<comment type="similarity">
    <text evidence="11">Belongs to the Mrp/NBP35 ATP-binding proteins family.</text>
</comment>
<keyword evidence="10 11" id="KW-0411">Iron-sulfur</keyword>
<proteinExistence type="inferred from homology"/>
<name>A0A090EZM5_MESPL</name>
<feature type="domain" description="MIP18 family-like" evidence="13">
    <location>
        <begin position="5"/>
        <end position="74"/>
    </location>
</feature>
<dbReference type="GeneID" id="31890928"/>
<feature type="binding site" evidence="11">
    <location>
        <begin position="137"/>
        <end position="144"/>
    </location>
    <ligand>
        <name>ATP</name>
        <dbReference type="ChEBI" id="CHEBI:30616"/>
    </ligand>
</feature>
<feature type="compositionally biased region" description="Pro residues" evidence="12">
    <location>
        <begin position="92"/>
        <end position="113"/>
    </location>
</feature>
<evidence type="ECO:0000256" key="4">
    <source>
        <dbReference type="ARBA" id="ARBA00022485"/>
    </source>
</evidence>
<reference evidence="14 15" key="1">
    <citation type="submission" date="2014-08" db="EMBL/GenBank/DDBJ databases">
        <authorList>
            <person name="Moulin Lionel"/>
        </authorList>
    </citation>
    <scope>NUCLEOTIDE SEQUENCE [LARGE SCALE GENOMIC DNA]</scope>
</reference>
<dbReference type="SUPFAM" id="SSF117916">
    <property type="entry name" value="Fe-S cluster assembly (FSCA) domain-like"/>
    <property type="match status" value="1"/>
</dbReference>
<dbReference type="Gene3D" id="3.40.50.300">
    <property type="entry name" value="P-loop containing nucleotide triphosphate hydrolases"/>
    <property type="match status" value="1"/>
</dbReference>
<dbReference type="InterPro" id="IPR027417">
    <property type="entry name" value="P-loop_NTPase"/>
</dbReference>
<evidence type="ECO:0000256" key="8">
    <source>
        <dbReference type="ARBA" id="ARBA00022946"/>
    </source>
</evidence>
<dbReference type="HAMAP" id="MF_02040">
    <property type="entry name" value="Mrp_NBP35"/>
    <property type="match status" value="1"/>
</dbReference>
<dbReference type="Pfam" id="PF01883">
    <property type="entry name" value="FeS_assembly_P"/>
    <property type="match status" value="1"/>
</dbReference>